<dbReference type="OrthoDB" id="6500128at2759"/>
<reference evidence="11" key="2">
    <citation type="submission" date="2015-08" db="EMBL/GenBank/DDBJ databases">
        <authorList>
            <person name="Babu N.S."/>
            <person name="Beckwith C.J."/>
            <person name="Beseler K.G."/>
            <person name="Brison A."/>
            <person name="Carone J.V."/>
            <person name="Caskin T.P."/>
            <person name="Diamond M."/>
            <person name="Durham M.E."/>
            <person name="Foxe J.M."/>
            <person name="Go M."/>
            <person name="Henderson B.A."/>
            <person name="Jones I.B."/>
            <person name="McGettigan J.A."/>
            <person name="Micheletti S.J."/>
            <person name="Nasrallah M.E."/>
            <person name="Ortiz D."/>
            <person name="Piller C.R."/>
            <person name="Privatt S.R."/>
            <person name="Schneider S.L."/>
            <person name="Sharp S."/>
            <person name="Smith T.C."/>
            <person name="Stanton J.D."/>
            <person name="Ullery H.E."/>
            <person name="Wilson R.J."/>
            <person name="Serrano M.G."/>
            <person name="Buck G."/>
            <person name="Lee V."/>
            <person name="Wang Y."/>
            <person name="Carvalho R."/>
            <person name="Voegtly L."/>
            <person name="Shi R."/>
            <person name="Duckworth R."/>
            <person name="Johnson A."/>
            <person name="Loviza R."/>
            <person name="Walstead R."/>
            <person name="Shah Z."/>
            <person name="Kiflezghi M."/>
            <person name="Wade K."/>
            <person name="Ball S.L."/>
            <person name="Bradley K.W."/>
            <person name="Asai D.J."/>
            <person name="Bowman C.A."/>
            <person name="Russell D.A."/>
            <person name="Pope W.H."/>
            <person name="Jacobs-Sera D."/>
            <person name="Hendrix R.W."/>
            <person name="Hatfull G.F."/>
        </authorList>
    </citation>
    <scope>NUCLEOTIDE SEQUENCE [LARGE SCALE GENOMIC DNA]</scope>
</reference>
<gene>
    <name evidence="11" type="ORF">CHUDEA1_1350</name>
    <name evidence="12" type="ORF">GY17_00001140</name>
</gene>
<dbReference type="InterPro" id="IPR011527">
    <property type="entry name" value="ABC1_TM_dom"/>
</dbReference>
<keyword evidence="5" id="KW-0067">ATP-binding</keyword>
<dbReference type="InterPro" id="IPR003439">
    <property type="entry name" value="ABC_transporter-like_ATP-bd"/>
</dbReference>
<dbReference type="InterPro" id="IPR039421">
    <property type="entry name" value="Type_1_exporter"/>
</dbReference>
<evidence type="ECO:0000259" key="10">
    <source>
        <dbReference type="PROSITE" id="PS50929"/>
    </source>
</evidence>
<dbReference type="InterPro" id="IPR003593">
    <property type="entry name" value="AAA+_ATPase"/>
</dbReference>
<name>A0A0S4TA60_CRYHO</name>
<dbReference type="AlphaFoldDB" id="A0A0S4TA60"/>
<evidence type="ECO:0000256" key="3">
    <source>
        <dbReference type="ARBA" id="ARBA00022692"/>
    </source>
</evidence>
<feature type="domain" description="ABC transmembrane type-1" evidence="10">
    <location>
        <begin position="114"/>
        <end position="407"/>
    </location>
</feature>
<reference evidence="12 13" key="1">
    <citation type="submission" date="2014-11" db="EMBL/GenBank/DDBJ databases">
        <title>Comparative genomic analysis of Cryptosporidium hominis reveals occurrence of genetic recombination in virulent subtypes.</title>
        <authorList>
            <person name="Guo Y."/>
            <person name="Tang K."/>
            <person name="Frace M."/>
            <person name="Li N."/>
            <person name="Roellig D.M."/>
            <person name="Sammons S."/>
            <person name="Knipe K."/>
            <person name="Rowe L."/>
            <person name="Feng Y."/>
            <person name="Xiao L."/>
        </authorList>
    </citation>
    <scope>NUCLEOTIDE SEQUENCE [LARGE SCALE GENOMIC DNA]</scope>
    <source>
        <strain evidence="12">30976</strain>
    </source>
</reference>
<evidence type="ECO:0000256" key="1">
    <source>
        <dbReference type="ARBA" id="ARBA00004225"/>
    </source>
</evidence>
<proteinExistence type="predicted"/>
<dbReference type="Proteomes" id="UP000199752">
    <property type="component" value="Chromosome 1"/>
</dbReference>
<dbReference type="SUPFAM" id="SSF90123">
    <property type="entry name" value="ABC transporter transmembrane region"/>
    <property type="match status" value="1"/>
</dbReference>
<dbReference type="Pfam" id="PF00005">
    <property type="entry name" value="ABC_tran"/>
    <property type="match status" value="1"/>
</dbReference>
<dbReference type="InterPro" id="IPR017871">
    <property type="entry name" value="ABC_transporter-like_CS"/>
</dbReference>
<evidence type="ECO:0000256" key="5">
    <source>
        <dbReference type="ARBA" id="ARBA00022840"/>
    </source>
</evidence>
<dbReference type="InterPro" id="IPR027417">
    <property type="entry name" value="P-loop_NTPase"/>
</dbReference>
<evidence type="ECO:0000256" key="4">
    <source>
        <dbReference type="ARBA" id="ARBA00022741"/>
    </source>
</evidence>
<dbReference type="GO" id="GO:0140359">
    <property type="term" value="F:ABC-type transporter activity"/>
    <property type="evidence" value="ECO:0007669"/>
    <property type="project" value="InterPro"/>
</dbReference>
<dbReference type="GO" id="GO:0006879">
    <property type="term" value="P:intracellular iron ion homeostasis"/>
    <property type="evidence" value="ECO:0007669"/>
    <property type="project" value="TreeGrafter"/>
</dbReference>
<dbReference type="GO" id="GO:0016887">
    <property type="term" value="F:ATP hydrolysis activity"/>
    <property type="evidence" value="ECO:0007669"/>
    <property type="project" value="InterPro"/>
</dbReference>
<feature type="transmembrane region" description="Helical" evidence="8">
    <location>
        <begin position="345"/>
        <end position="366"/>
    </location>
</feature>
<evidence type="ECO:0000259" key="9">
    <source>
        <dbReference type="PROSITE" id="PS50893"/>
    </source>
</evidence>
<reference evidence="12 13" key="3">
    <citation type="submission" date="2017-10" db="EMBL/GenBank/DDBJ databases">
        <title>Consistent, comparative and evidence-based genome annotation and re-annotation for the closely-related species, Cryptosporidium parvum, C. hominis and C. tyzzeri.</title>
        <authorList>
            <person name="Baptista R.P."/>
            <person name="Li Y."/>
            <person name="Sateriale A."/>
            <person name="Striepen B."/>
            <person name="Kissinger J.C."/>
        </authorList>
    </citation>
    <scope>NUCLEOTIDE SEQUENCE [LARGE SCALE GENOMIC DNA]</scope>
    <source>
        <strain evidence="12">30976</strain>
    </source>
</reference>
<feature type="transmembrane region" description="Helical" evidence="8">
    <location>
        <begin position="264"/>
        <end position="283"/>
    </location>
</feature>
<evidence type="ECO:0000313" key="13">
    <source>
        <dbReference type="Proteomes" id="UP001429100"/>
    </source>
</evidence>
<dbReference type="VEuPathDB" id="CryptoDB:GY17_00001140"/>
<dbReference type="SMART" id="SM00382">
    <property type="entry name" value="AAA"/>
    <property type="match status" value="1"/>
</dbReference>
<dbReference type="PROSITE" id="PS50893">
    <property type="entry name" value="ABC_TRANSPORTER_2"/>
    <property type="match status" value="1"/>
</dbReference>
<dbReference type="Gene3D" id="3.40.50.300">
    <property type="entry name" value="P-loop containing nucleotide triphosphate hydrolases"/>
    <property type="match status" value="2"/>
</dbReference>
<keyword evidence="4" id="KW-0547">Nucleotide-binding</keyword>
<evidence type="ECO:0000256" key="7">
    <source>
        <dbReference type="ARBA" id="ARBA00023136"/>
    </source>
</evidence>
<dbReference type="Proteomes" id="UP001429100">
    <property type="component" value="Unassembled WGS sequence"/>
</dbReference>
<keyword evidence="3 8" id="KW-0812">Transmembrane</keyword>
<evidence type="ECO:0000256" key="2">
    <source>
        <dbReference type="ARBA" id="ARBA00022448"/>
    </source>
</evidence>
<accession>A0A0S4TA60</accession>
<dbReference type="VEuPathDB" id="CryptoDB:CHUDEA1_1350"/>
<dbReference type="VEuPathDB" id="CryptoDB:Chro.10157"/>
<comment type="subcellular location">
    <subcellularLocation>
        <location evidence="1">Mitochondrion membrane</location>
        <topology evidence="1">Multi-pass membrane protein</topology>
    </subcellularLocation>
</comment>
<dbReference type="InterPro" id="IPR036640">
    <property type="entry name" value="ABC1_TM_sf"/>
</dbReference>
<sequence length="770" mass="87076">MWAFTQKASNLKILKPHPFVLNRSTKYGILYLGVFATSIRGKKAFFPSESNLAQGNCMHAMTISTFKNEDLAKENKLVNILKKSRFIQEKDSKNIEILTKYLWPKNREYRKRIIFSLLSLGVAKLATIQVPLLLSRLIDNVGAISSSNLSLSLTNKLNVFFLISSYGIARISSSGFNELRNALFSEVSQSACKDLSLKAFHHFHNVSNLSFIQSHRSGELLTIITRGFKSVSKLLNIMIFQIIPTTAEFLMVLGILLHKVGSEVALITLATMVAYMDFTRRITHKRTIYRKNMNTSEQKSNGLLSDSLINAETLKYLNGEKYIYDLYSKYQEIYKNSNVKVQTSLAFLNFGQNFIFTGGLLSAMLITTNKVLAGTLPIGSIVLVTSLLFQLAIPLNFIGMIYRESKLTLIDLSKLNEYLTIKPKNSSNSQDRTIQLNPKTKVLDFYKEMNLNGTESSSEKNSIKLENVSFGFPSTFGNEHTYIETSNSSDDLVVNDLSLEIPLGKRMGFVGSSGSGKTTLAKLIYRIFEPNSGKIRIFGKEIEDYEINEYRNCFAVLPQEVLLLNMSIIDNLKIANNNVTLDEIKSACKLAGVHENILKMKNGYETIVGERGCSLSGGEKQRLGFARMLIKKSPIWILDEPTSALDLINHNFMVKMLSFLHEYSLSTSNSVNISDKYDLGSKYKDIFTLIPYVKDKKEIQSIKKLIDDIVKLPLTIIVIAHRLSSVRNFDLIAYLEEGNVKEVGDHDQLIENKMQYYQLWNKQHIDSILK</sequence>
<feature type="domain" description="ABC transporter" evidence="9">
    <location>
        <begin position="463"/>
        <end position="762"/>
    </location>
</feature>
<keyword evidence="7 8" id="KW-0472">Membrane</keyword>
<protein>
    <submittedName>
        <fullName evidence="12">ATM1-like ABC transporter</fullName>
    </submittedName>
</protein>
<keyword evidence="6 8" id="KW-1133">Transmembrane helix</keyword>
<evidence type="ECO:0000313" key="12">
    <source>
        <dbReference type="EMBL" id="PPS97138.1"/>
    </source>
</evidence>
<dbReference type="PROSITE" id="PS50929">
    <property type="entry name" value="ABC_TM1F"/>
    <property type="match status" value="1"/>
</dbReference>
<evidence type="ECO:0000256" key="6">
    <source>
        <dbReference type="ARBA" id="ARBA00022989"/>
    </source>
</evidence>
<feature type="transmembrane region" description="Helical" evidence="8">
    <location>
        <begin position="378"/>
        <end position="402"/>
    </location>
</feature>
<dbReference type="PANTHER" id="PTHR24221:SF402">
    <property type="entry name" value="IRON-SULFUR CLUSTERS TRANSPORTER ABCB7, MITOCHONDRIAL"/>
    <property type="match status" value="1"/>
</dbReference>
<feature type="transmembrane region" description="Helical" evidence="8">
    <location>
        <begin position="234"/>
        <end position="258"/>
    </location>
</feature>
<dbReference type="EMBL" id="JTAI01000044">
    <property type="protein sequence ID" value="PPS97138.1"/>
    <property type="molecule type" value="Genomic_DNA"/>
</dbReference>
<dbReference type="Gene3D" id="1.20.1560.10">
    <property type="entry name" value="ABC transporter type 1, transmembrane domain"/>
    <property type="match status" value="1"/>
</dbReference>
<dbReference type="PANTHER" id="PTHR24221">
    <property type="entry name" value="ATP-BINDING CASSETTE SUB-FAMILY B"/>
    <property type="match status" value="1"/>
</dbReference>
<dbReference type="SUPFAM" id="SSF52540">
    <property type="entry name" value="P-loop containing nucleoside triphosphate hydrolases"/>
    <property type="match status" value="2"/>
</dbReference>
<dbReference type="PROSITE" id="PS00211">
    <property type="entry name" value="ABC_TRANSPORTER_1"/>
    <property type="match status" value="1"/>
</dbReference>
<evidence type="ECO:0000313" key="11">
    <source>
        <dbReference type="EMBL" id="CUV04078.1"/>
    </source>
</evidence>
<keyword evidence="2" id="KW-0813">Transport</keyword>
<organism evidence="11">
    <name type="scientific">Cryptosporidium hominis</name>
    <dbReference type="NCBI Taxonomy" id="237895"/>
    <lineage>
        <taxon>Eukaryota</taxon>
        <taxon>Sar</taxon>
        <taxon>Alveolata</taxon>
        <taxon>Apicomplexa</taxon>
        <taxon>Conoidasida</taxon>
        <taxon>Coccidia</taxon>
        <taxon>Eucoccidiorida</taxon>
        <taxon>Eimeriorina</taxon>
        <taxon>Cryptosporidiidae</taxon>
        <taxon>Cryptosporidium</taxon>
    </lineage>
</organism>
<keyword evidence="13" id="KW-1185">Reference proteome</keyword>
<dbReference type="EMBL" id="LN877947">
    <property type="protein sequence ID" value="CUV04078.1"/>
    <property type="molecule type" value="Genomic_DNA"/>
</dbReference>
<dbReference type="GO" id="GO:0005743">
    <property type="term" value="C:mitochondrial inner membrane"/>
    <property type="evidence" value="ECO:0007669"/>
    <property type="project" value="TreeGrafter"/>
</dbReference>
<dbReference type="Pfam" id="PF00664">
    <property type="entry name" value="ABC_membrane"/>
    <property type="match status" value="1"/>
</dbReference>
<dbReference type="GO" id="GO:0005524">
    <property type="term" value="F:ATP binding"/>
    <property type="evidence" value="ECO:0007669"/>
    <property type="project" value="UniProtKB-KW"/>
</dbReference>
<dbReference type="VEuPathDB" id="CryptoDB:ChTU502y2012_411g0145"/>
<evidence type="ECO:0000256" key="8">
    <source>
        <dbReference type="SAM" id="Phobius"/>
    </source>
</evidence>
<dbReference type="CDD" id="cd18582">
    <property type="entry name" value="ABC_6TM_ATM1_ABCB7"/>
    <property type="match status" value="1"/>
</dbReference>